<gene>
    <name evidence="2" type="ORF">SDC9_147813</name>
</gene>
<evidence type="ECO:0000256" key="1">
    <source>
        <dbReference type="SAM" id="Phobius"/>
    </source>
</evidence>
<keyword evidence="1" id="KW-0472">Membrane</keyword>
<feature type="transmembrane region" description="Helical" evidence="1">
    <location>
        <begin position="123"/>
        <end position="141"/>
    </location>
</feature>
<reference evidence="2" key="1">
    <citation type="submission" date="2019-08" db="EMBL/GenBank/DDBJ databases">
        <authorList>
            <person name="Kucharzyk K."/>
            <person name="Murdoch R.W."/>
            <person name="Higgins S."/>
            <person name="Loffler F."/>
        </authorList>
    </citation>
    <scope>NUCLEOTIDE SEQUENCE</scope>
</reference>
<comment type="caution">
    <text evidence="2">The sequence shown here is derived from an EMBL/GenBank/DDBJ whole genome shotgun (WGS) entry which is preliminary data.</text>
</comment>
<dbReference type="AlphaFoldDB" id="A0A645EFU1"/>
<dbReference type="EMBL" id="VSSQ01046649">
    <property type="protein sequence ID" value="MPN00617.1"/>
    <property type="molecule type" value="Genomic_DNA"/>
</dbReference>
<name>A0A645EFU1_9ZZZZ</name>
<organism evidence="2">
    <name type="scientific">bioreactor metagenome</name>
    <dbReference type="NCBI Taxonomy" id="1076179"/>
    <lineage>
        <taxon>unclassified sequences</taxon>
        <taxon>metagenomes</taxon>
        <taxon>ecological metagenomes</taxon>
    </lineage>
</organism>
<evidence type="ECO:0000313" key="2">
    <source>
        <dbReference type="EMBL" id="MPN00617.1"/>
    </source>
</evidence>
<keyword evidence="1" id="KW-1133">Transmembrane helix</keyword>
<sequence>MGAFALRDKNASDAHIIQFRDQSGIGQQPIICLLPEVDADEVGVVHLLIRAILLDDENSDPLFVDEVQVPRCQFFKRFDDPHMVSASSFGGEPPSQSIIAKCKQTKNREIFCCKEKKPRSFLILRRLLGFFWCSLFGLIIFQGSRA</sequence>
<proteinExistence type="predicted"/>
<protein>
    <submittedName>
        <fullName evidence="2">Uncharacterized protein</fullName>
    </submittedName>
</protein>
<accession>A0A645EFU1</accession>
<keyword evidence="1" id="KW-0812">Transmembrane</keyword>